<sequence>MATGSYKRYLPHSTHSFYNGCLQNPDIVLVHYLNVPYPDDNKLATVAPSLALWADKKEWTKDELVSQLKPMFFSEDEHDLNNELEISVSRI</sequence>
<name>A0A5E4R7L4_9NEOP</name>
<dbReference type="EMBL" id="FZQP02007025">
    <property type="protein sequence ID" value="VVD05808.1"/>
    <property type="molecule type" value="Genomic_DNA"/>
</dbReference>
<organism evidence="1 2">
    <name type="scientific">Leptidea sinapis</name>
    <dbReference type="NCBI Taxonomy" id="189913"/>
    <lineage>
        <taxon>Eukaryota</taxon>
        <taxon>Metazoa</taxon>
        <taxon>Ecdysozoa</taxon>
        <taxon>Arthropoda</taxon>
        <taxon>Hexapoda</taxon>
        <taxon>Insecta</taxon>
        <taxon>Pterygota</taxon>
        <taxon>Neoptera</taxon>
        <taxon>Endopterygota</taxon>
        <taxon>Lepidoptera</taxon>
        <taxon>Glossata</taxon>
        <taxon>Ditrysia</taxon>
        <taxon>Papilionoidea</taxon>
        <taxon>Pieridae</taxon>
        <taxon>Dismorphiinae</taxon>
        <taxon>Leptidea</taxon>
    </lineage>
</organism>
<proteinExistence type="predicted"/>
<dbReference type="Proteomes" id="UP000324832">
    <property type="component" value="Unassembled WGS sequence"/>
</dbReference>
<dbReference type="AlphaFoldDB" id="A0A5E4R7L4"/>
<evidence type="ECO:0000313" key="2">
    <source>
        <dbReference type="Proteomes" id="UP000324832"/>
    </source>
</evidence>
<keyword evidence="2" id="KW-1185">Reference proteome</keyword>
<accession>A0A5E4R7L4</accession>
<reference evidence="1 2" key="1">
    <citation type="submission" date="2017-07" db="EMBL/GenBank/DDBJ databases">
        <authorList>
            <person name="Talla V."/>
            <person name="Backstrom N."/>
        </authorList>
    </citation>
    <scope>NUCLEOTIDE SEQUENCE [LARGE SCALE GENOMIC DNA]</scope>
</reference>
<gene>
    <name evidence="1" type="ORF">LSINAPIS_LOCUS15275</name>
</gene>
<evidence type="ECO:0000313" key="1">
    <source>
        <dbReference type="EMBL" id="VVD05808.1"/>
    </source>
</evidence>
<protein>
    <submittedName>
        <fullName evidence="1">Uncharacterized protein</fullName>
    </submittedName>
</protein>